<dbReference type="Proteomes" id="UP000298416">
    <property type="component" value="Unassembled WGS sequence"/>
</dbReference>
<comment type="similarity">
    <text evidence="2">Belongs to the plant LTP family.</text>
</comment>
<feature type="domain" description="Bifunctional inhibitor/plant lipid transfer protein/seed storage helical" evidence="13">
    <location>
        <begin position="25"/>
        <end position="108"/>
    </location>
</feature>
<keyword evidence="4" id="KW-1003">Cell membrane</keyword>
<feature type="compositionally biased region" description="Basic and acidic residues" evidence="11">
    <location>
        <begin position="164"/>
        <end position="179"/>
    </location>
</feature>
<evidence type="ECO:0000313" key="15">
    <source>
        <dbReference type="Proteomes" id="UP000298416"/>
    </source>
</evidence>
<evidence type="ECO:0000256" key="5">
    <source>
        <dbReference type="ARBA" id="ARBA00022622"/>
    </source>
</evidence>
<organism evidence="14">
    <name type="scientific">Salvia splendens</name>
    <name type="common">Scarlet sage</name>
    <dbReference type="NCBI Taxonomy" id="180675"/>
    <lineage>
        <taxon>Eukaryota</taxon>
        <taxon>Viridiplantae</taxon>
        <taxon>Streptophyta</taxon>
        <taxon>Embryophyta</taxon>
        <taxon>Tracheophyta</taxon>
        <taxon>Spermatophyta</taxon>
        <taxon>Magnoliopsida</taxon>
        <taxon>eudicotyledons</taxon>
        <taxon>Gunneridae</taxon>
        <taxon>Pentapetalae</taxon>
        <taxon>asterids</taxon>
        <taxon>lamiids</taxon>
        <taxon>Lamiales</taxon>
        <taxon>Lamiaceae</taxon>
        <taxon>Nepetoideae</taxon>
        <taxon>Mentheae</taxon>
        <taxon>Salviinae</taxon>
        <taxon>Salvia</taxon>
        <taxon>Salvia subgen. Calosphace</taxon>
        <taxon>core Calosphace</taxon>
    </lineage>
</organism>
<dbReference type="PRINTS" id="PR00382">
    <property type="entry name" value="LIPIDTRNSFER"/>
</dbReference>
<keyword evidence="10" id="KW-0449">Lipoprotein</keyword>
<accession>A0A8X8Z4E3</accession>
<comment type="caution">
    <text evidence="14">The sequence shown here is derived from an EMBL/GenBank/DDBJ whole genome shotgun (WGS) entry which is preliminary data.</text>
</comment>
<feature type="region of interest" description="Disordered" evidence="11">
    <location>
        <begin position="152"/>
        <end position="181"/>
    </location>
</feature>
<comment type="subcellular location">
    <subcellularLocation>
        <location evidence="1">Cell membrane</location>
        <topology evidence="1">Lipid-anchor</topology>
        <topology evidence="1">GPI-anchor</topology>
    </subcellularLocation>
</comment>
<dbReference type="InterPro" id="IPR043325">
    <property type="entry name" value="LTSS"/>
</dbReference>
<evidence type="ECO:0000256" key="9">
    <source>
        <dbReference type="ARBA" id="ARBA00023180"/>
    </source>
</evidence>
<evidence type="ECO:0000256" key="12">
    <source>
        <dbReference type="SAM" id="SignalP"/>
    </source>
</evidence>
<evidence type="ECO:0000256" key="7">
    <source>
        <dbReference type="ARBA" id="ARBA00023121"/>
    </source>
</evidence>
<keyword evidence="15" id="KW-1185">Reference proteome</keyword>
<dbReference type="Gene3D" id="1.10.110.10">
    <property type="entry name" value="Plant lipid-transfer and hydrophobic proteins"/>
    <property type="match status" value="1"/>
</dbReference>
<evidence type="ECO:0000256" key="2">
    <source>
        <dbReference type="ARBA" id="ARBA00009748"/>
    </source>
</evidence>
<dbReference type="InterPro" id="IPR036312">
    <property type="entry name" value="Bifun_inhib/LTP/seed_sf"/>
</dbReference>
<keyword evidence="7" id="KW-0446">Lipid-binding</keyword>
<keyword evidence="8" id="KW-1015">Disulfide bond</keyword>
<dbReference type="SUPFAM" id="SSF47699">
    <property type="entry name" value="Bifunctional inhibitor/lipid-transfer protein/seed storage 2S albumin"/>
    <property type="match status" value="1"/>
</dbReference>
<feature type="signal peptide" evidence="12">
    <location>
        <begin position="1"/>
        <end position="27"/>
    </location>
</feature>
<dbReference type="AlphaFoldDB" id="A0A8X8Z4E3"/>
<evidence type="ECO:0000256" key="1">
    <source>
        <dbReference type="ARBA" id="ARBA00004609"/>
    </source>
</evidence>
<dbReference type="CDD" id="cd00010">
    <property type="entry name" value="AAI_LTSS"/>
    <property type="match status" value="1"/>
</dbReference>
<proteinExistence type="inferred from homology"/>
<dbReference type="GO" id="GO:0008289">
    <property type="term" value="F:lipid binding"/>
    <property type="evidence" value="ECO:0007669"/>
    <property type="project" value="UniProtKB-KW"/>
</dbReference>
<name>A0A8X8Z4E3_SALSN</name>
<evidence type="ECO:0000256" key="4">
    <source>
        <dbReference type="ARBA" id="ARBA00022475"/>
    </source>
</evidence>
<dbReference type="EMBL" id="PNBA02000019">
    <property type="protein sequence ID" value="KAG6391018.1"/>
    <property type="molecule type" value="Genomic_DNA"/>
</dbReference>
<evidence type="ECO:0000256" key="6">
    <source>
        <dbReference type="ARBA" id="ARBA00022729"/>
    </source>
</evidence>
<dbReference type="Pfam" id="PF14368">
    <property type="entry name" value="LTP_2"/>
    <property type="match status" value="1"/>
</dbReference>
<evidence type="ECO:0000256" key="10">
    <source>
        <dbReference type="ARBA" id="ARBA00023288"/>
    </source>
</evidence>
<dbReference type="GO" id="GO:0006869">
    <property type="term" value="P:lipid transport"/>
    <property type="evidence" value="ECO:0007669"/>
    <property type="project" value="InterPro"/>
</dbReference>
<evidence type="ECO:0000259" key="13">
    <source>
        <dbReference type="Pfam" id="PF14368"/>
    </source>
</evidence>
<keyword evidence="3" id="KW-0813">Transport</keyword>
<dbReference type="InterPro" id="IPR000528">
    <property type="entry name" value="Plant_nsLTP"/>
</dbReference>
<keyword evidence="5" id="KW-0336">GPI-anchor</keyword>
<evidence type="ECO:0000256" key="11">
    <source>
        <dbReference type="SAM" id="MobiDB-lite"/>
    </source>
</evidence>
<sequence>MDHQIRAMQYAIKIAIIFSLFISQNLAQVQQQQCMNELQPCLNYLNEKSRPPESCCQNLDYVIKSMPECLCSLISVQGANQAEQAGINVTEAQTLPGRCGQRINPLGCVTGTPDTRSRNTIQSSSSLKLMSWSLAVFVAAIFNPEQAQASDRREFSVLEAQDTTDGRGKRVDTRTRDADPAVTPARDVHEKLVLVC</sequence>
<gene>
    <name evidence="14" type="ORF">SASPL_148764</name>
</gene>
<dbReference type="PANTHER" id="PTHR33044">
    <property type="entry name" value="BIFUNCTIONAL INHIBITOR/LIPID-TRANSFER PROTEIN/SEED STORAGE 2S ALBUMIN SUPERFAMILY PROTEIN-RELATED"/>
    <property type="match status" value="1"/>
</dbReference>
<keyword evidence="6 12" id="KW-0732">Signal</keyword>
<reference evidence="14" key="2">
    <citation type="submission" date="2020-08" db="EMBL/GenBank/DDBJ databases">
        <title>Plant Genome Project.</title>
        <authorList>
            <person name="Zhang R.-G."/>
        </authorList>
    </citation>
    <scope>NUCLEOTIDE SEQUENCE</scope>
    <source>
        <strain evidence="14">Huo1</strain>
        <tissue evidence="14">Leaf</tissue>
    </source>
</reference>
<evidence type="ECO:0000313" key="14">
    <source>
        <dbReference type="EMBL" id="KAG6391018.1"/>
    </source>
</evidence>
<protein>
    <recommendedName>
        <fullName evidence="13">Bifunctional inhibitor/plant lipid transfer protein/seed storage helical domain-containing protein</fullName>
    </recommendedName>
</protein>
<keyword evidence="9" id="KW-0325">Glycoprotein</keyword>
<evidence type="ECO:0000256" key="8">
    <source>
        <dbReference type="ARBA" id="ARBA00023157"/>
    </source>
</evidence>
<evidence type="ECO:0000256" key="3">
    <source>
        <dbReference type="ARBA" id="ARBA00022448"/>
    </source>
</evidence>
<dbReference type="GO" id="GO:0005886">
    <property type="term" value="C:plasma membrane"/>
    <property type="evidence" value="ECO:0007669"/>
    <property type="project" value="UniProtKB-SubCell"/>
</dbReference>
<dbReference type="InterPro" id="IPR016140">
    <property type="entry name" value="Bifunc_inhib/LTP/seed_store"/>
</dbReference>
<feature type="chain" id="PRO_5036460113" description="Bifunctional inhibitor/plant lipid transfer protein/seed storage helical domain-containing protein" evidence="12">
    <location>
        <begin position="28"/>
        <end position="196"/>
    </location>
</feature>
<reference evidence="14" key="1">
    <citation type="submission" date="2018-01" db="EMBL/GenBank/DDBJ databases">
        <authorList>
            <person name="Mao J.F."/>
        </authorList>
    </citation>
    <scope>NUCLEOTIDE SEQUENCE</scope>
    <source>
        <strain evidence="14">Huo1</strain>
        <tissue evidence="14">Leaf</tissue>
    </source>
</reference>
<keyword evidence="5" id="KW-0472">Membrane</keyword>
<dbReference type="GO" id="GO:0098552">
    <property type="term" value="C:side of membrane"/>
    <property type="evidence" value="ECO:0007669"/>
    <property type="project" value="UniProtKB-KW"/>
</dbReference>